<dbReference type="InterPro" id="IPR021359">
    <property type="entry name" value="DUF2812"/>
</dbReference>
<name>A0A7W8H8Z2_9FIRM</name>
<dbReference type="RefSeq" id="WP_183772463.1">
    <property type="nucleotide sequence ID" value="NZ_JACHFW010000003.1"/>
</dbReference>
<organism evidence="2 3">
    <name type="scientific">Catenibacillus scindens</name>
    <dbReference type="NCBI Taxonomy" id="673271"/>
    <lineage>
        <taxon>Bacteria</taxon>
        <taxon>Bacillati</taxon>
        <taxon>Bacillota</taxon>
        <taxon>Clostridia</taxon>
        <taxon>Lachnospirales</taxon>
        <taxon>Lachnospiraceae</taxon>
        <taxon>Catenibacillus</taxon>
    </lineage>
</organism>
<keyword evidence="1" id="KW-0812">Transmembrane</keyword>
<proteinExistence type="predicted"/>
<keyword evidence="1" id="KW-0472">Membrane</keyword>
<accession>A0A7W8H8Z2</accession>
<dbReference type="AlphaFoldDB" id="A0A7W8H8Z2"/>
<dbReference type="Proteomes" id="UP000543642">
    <property type="component" value="Unassembled WGS sequence"/>
</dbReference>
<dbReference type="EMBL" id="JACHFW010000003">
    <property type="protein sequence ID" value="MBB5264089.1"/>
    <property type="molecule type" value="Genomic_DNA"/>
</dbReference>
<evidence type="ECO:0000256" key="1">
    <source>
        <dbReference type="SAM" id="Phobius"/>
    </source>
</evidence>
<sequence length="182" mass="21881">MKQTKKEFRIFLITDYEKEGEYLSLRHSQGWKFVKVVFPGIYYFEKCTPEDVVYQLDYNQDGLSNKDEYVQLFQDCGWEYLMDFFGYSYFRKSRAAMDGDEQIFCDEESRLEMLQRVFQGRMLPLCIILFGVFIPQLLSVIGEPRNDMTIILILYSILFLIYLFVFVTFAVRYRQLKSHSKR</sequence>
<evidence type="ECO:0000313" key="2">
    <source>
        <dbReference type="EMBL" id="MBB5264089.1"/>
    </source>
</evidence>
<evidence type="ECO:0008006" key="4">
    <source>
        <dbReference type="Google" id="ProtNLM"/>
    </source>
</evidence>
<evidence type="ECO:0000313" key="3">
    <source>
        <dbReference type="Proteomes" id="UP000543642"/>
    </source>
</evidence>
<feature type="transmembrane region" description="Helical" evidence="1">
    <location>
        <begin position="148"/>
        <end position="173"/>
    </location>
</feature>
<reference evidence="2 3" key="1">
    <citation type="submission" date="2020-08" db="EMBL/GenBank/DDBJ databases">
        <title>Genomic Encyclopedia of Type Strains, Phase IV (KMG-IV): sequencing the most valuable type-strain genomes for metagenomic binning, comparative biology and taxonomic classification.</title>
        <authorList>
            <person name="Goeker M."/>
        </authorList>
    </citation>
    <scope>NUCLEOTIDE SEQUENCE [LARGE SCALE GENOMIC DNA]</scope>
    <source>
        <strain evidence="2 3">DSM 106146</strain>
    </source>
</reference>
<comment type="caution">
    <text evidence="2">The sequence shown here is derived from an EMBL/GenBank/DDBJ whole genome shotgun (WGS) entry which is preliminary data.</text>
</comment>
<protein>
    <recommendedName>
        <fullName evidence="4">DUF2812 domain-containing protein</fullName>
    </recommendedName>
</protein>
<dbReference type="Pfam" id="PF11193">
    <property type="entry name" value="DUF2812"/>
    <property type="match status" value="1"/>
</dbReference>
<gene>
    <name evidence="2" type="ORF">HNP82_001194</name>
</gene>
<keyword evidence="1" id="KW-1133">Transmembrane helix</keyword>
<keyword evidence="3" id="KW-1185">Reference proteome</keyword>
<feature type="transmembrane region" description="Helical" evidence="1">
    <location>
        <begin position="122"/>
        <end position="142"/>
    </location>
</feature>